<accession>A0A1Y1NJT3</accession>
<sequence>MREQNSASILDPGSMEQLPLPMLVPCTQTTSDPFLSGMEYLLSLPLQFLPHLSLCAALIHVRYSGNAGACCNIPHVGGLCSCLLSASCVGLRGLRGGDNERQGM</sequence>
<proteinExistence type="predicted"/>
<evidence type="ECO:0000313" key="1">
    <source>
        <dbReference type="EMBL" id="JAV96875.1"/>
    </source>
</evidence>
<dbReference type="EMBL" id="GEZM01003224">
    <property type="protein sequence ID" value="JAV96875.1"/>
    <property type="molecule type" value="Transcribed_RNA"/>
</dbReference>
<protein>
    <submittedName>
        <fullName evidence="1">Uncharacterized protein</fullName>
    </submittedName>
</protein>
<name>A0A1Y1NJT3_PHOPY</name>
<reference evidence="1" key="1">
    <citation type="journal article" date="2016" name="Sci. Rep.">
        <title>Molecular characterization of firefly nuptial gifts: a multi-omics approach sheds light on postcopulatory sexual selection.</title>
        <authorList>
            <person name="Al-Wathiqui N."/>
            <person name="Fallon T.R."/>
            <person name="South A."/>
            <person name="Weng J.K."/>
            <person name="Lewis S.M."/>
        </authorList>
    </citation>
    <scope>NUCLEOTIDE SEQUENCE</scope>
</reference>
<dbReference type="AlphaFoldDB" id="A0A1Y1NJT3"/>
<organism evidence="1">
    <name type="scientific">Photinus pyralis</name>
    <name type="common">Common eastern firefly</name>
    <name type="synonym">Lampyris pyralis</name>
    <dbReference type="NCBI Taxonomy" id="7054"/>
    <lineage>
        <taxon>Eukaryota</taxon>
        <taxon>Metazoa</taxon>
        <taxon>Ecdysozoa</taxon>
        <taxon>Arthropoda</taxon>
        <taxon>Hexapoda</taxon>
        <taxon>Insecta</taxon>
        <taxon>Pterygota</taxon>
        <taxon>Neoptera</taxon>
        <taxon>Endopterygota</taxon>
        <taxon>Coleoptera</taxon>
        <taxon>Polyphaga</taxon>
        <taxon>Elateriformia</taxon>
        <taxon>Elateroidea</taxon>
        <taxon>Lampyridae</taxon>
        <taxon>Lampyrinae</taxon>
        <taxon>Photinus</taxon>
    </lineage>
</organism>